<feature type="region of interest" description="Disordered" evidence="2">
    <location>
        <begin position="330"/>
        <end position="359"/>
    </location>
</feature>
<evidence type="ECO:0000313" key="4">
    <source>
        <dbReference type="Proteomes" id="UP000031129"/>
    </source>
</evidence>
<evidence type="ECO:0000256" key="1">
    <source>
        <dbReference type="SAM" id="Coils"/>
    </source>
</evidence>
<dbReference type="KEGG" id="mfq:MYF_01160"/>
<name>A0A0A8EC49_MESFC</name>
<keyword evidence="3" id="KW-0449">Lipoprotein</keyword>
<keyword evidence="4" id="KW-1185">Reference proteome</keyword>
<organism evidence="3 4">
    <name type="scientific">Mesomycoplasma flocculare ATCC 27399</name>
    <dbReference type="NCBI Taxonomy" id="743971"/>
    <lineage>
        <taxon>Bacteria</taxon>
        <taxon>Bacillati</taxon>
        <taxon>Mycoplasmatota</taxon>
        <taxon>Mycoplasmoidales</taxon>
        <taxon>Metamycoplasmataceae</taxon>
        <taxon>Mesomycoplasma</taxon>
    </lineage>
</organism>
<dbReference type="OrthoDB" id="401212at2"/>
<accession>A0A0A8EC49</accession>
<feature type="compositionally biased region" description="Basic and acidic residues" evidence="2">
    <location>
        <begin position="348"/>
        <end position="359"/>
    </location>
</feature>
<dbReference type="EMBL" id="CP007585">
    <property type="protein sequence ID" value="AJC49776.1"/>
    <property type="molecule type" value="Genomic_DNA"/>
</dbReference>
<evidence type="ECO:0000256" key="2">
    <source>
        <dbReference type="SAM" id="MobiDB-lite"/>
    </source>
</evidence>
<reference evidence="3 4" key="1">
    <citation type="journal article" date="2015" name="Genome Announc.">
        <title>Complete Genome Sequence of Mycoplasma flocculare Strain Ms42T (ATCC 27399T).</title>
        <authorList>
            <person name="Calcutt M.J."/>
            <person name="Foecking M.F."/>
            <person name="Heidari M.B."/>
            <person name="McIntosh M.A."/>
        </authorList>
    </citation>
    <scope>NUCLEOTIDE SEQUENCE [LARGE SCALE GENOMIC DNA]</scope>
    <source>
        <strain evidence="4">ATCC 27399</strain>
    </source>
</reference>
<feature type="coiled-coil region" evidence="1">
    <location>
        <begin position="240"/>
        <end position="271"/>
    </location>
</feature>
<dbReference type="RefSeq" id="WP_002557981.1">
    <property type="nucleotide sequence ID" value="NZ_CP007585.1"/>
</dbReference>
<protein>
    <submittedName>
        <fullName evidence="3">Putative lipoprotein</fullName>
    </submittedName>
</protein>
<keyword evidence="1" id="KW-0175">Coiled coil</keyword>
<evidence type="ECO:0000313" key="3">
    <source>
        <dbReference type="EMBL" id="AJC49776.1"/>
    </source>
</evidence>
<dbReference type="NCBIfam" id="TIGR04313">
    <property type="entry name" value="aro_clust_Mycop"/>
    <property type="match status" value="2"/>
</dbReference>
<sequence>MRKKVSLFLFSLTLVPFFSFFSCSNIYQFYDYTPKSSNNSLLKNQKLQEFVDSVFANNESQKHDYIASQLNQNLVKISTELKYSLIFARPYFDFSNDEYFNTRKSSNYTIHSYLAKNWLFLLKNIEKLSFVFNPYLSRFVKNPNEIKAEKIQNKTIKITNKNFDFIKIDREQDQFIINNVYYLIFDNNKFIRFTVFGSNSELKTKLDYNIFYLEQQIPDKFLFVNSIENWIKAKEKSYFQNKLNQAKENLKDEFEEKKLELQSKISDLDSQTNLEDENDSNFCSLENPEKCSEGQLKFLESLKSKSGFGKKVSQISEFYKNSLDLELTQEKTAENSNSNSENPARLINNEKQEKPKSELAKLEEKYKKDLENLETDVRKLIYAEKNDLYQSNFFTDITSDISSFNSPFNFYKYSLFSIDLEKTTEKEQNKILKSPEKSNYFNKYSDFIDKKLEIKSKNETEEEFNSRKVYEYIFNTIWKNDEKAKVFYLNNYRKQENIEKLEAKWNTIQKNLVNLQFERENYDAIIQEYENFVSENWLFILERLDKIALLFHKWYLFPDQFAEDGKLKVAHNQEFKDFVANQEPLSEPFFYSNKFLESVSEGDTSLILTTFKDLYILKQNTLINLKIETSGIKPKVRLNPYVYHFPKTKNKISVKILTEIFHQALYHASKESYLDFENDFVKKFRYNLPAQMIFSEKFKGKNENK</sequence>
<dbReference type="STRING" id="743971.MYF_01160"/>
<proteinExistence type="predicted"/>
<gene>
    <name evidence="3" type="ORF">MYF_01160</name>
</gene>
<dbReference type="Proteomes" id="UP000031129">
    <property type="component" value="Chromosome"/>
</dbReference>
<dbReference type="InterPro" id="IPR027593">
    <property type="entry name" value="Aro_clust"/>
</dbReference>
<dbReference type="HOGENOM" id="CLU_400529_0_0_14"/>
<dbReference type="AlphaFoldDB" id="A0A0A8EC49"/>
<dbReference type="PROSITE" id="PS51257">
    <property type="entry name" value="PROKAR_LIPOPROTEIN"/>
    <property type="match status" value="1"/>
</dbReference>